<dbReference type="Gene3D" id="3.40.50.1460">
    <property type="match status" value="1"/>
</dbReference>
<sequence length="2545" mass="255910">MDGTILGQWPPRHAVQPARADLRRALRHRRREQRARLCGAGNGRRYGLPRAFRSRTGTDRRGKRRTRAALPVRGPRPHRQPPGPALPRRRRNVVQADGGRYRRAPRPGPESHRQPRYRPSAGARHHDITGRRAGPCLAQSRFLTDLAGASLSRLHRKPAPRGNIIMKQSIGSIAAGNDSGARRAGLARHDKRALEHQHAHLARHAIATAIAAAFGTVAACVAMPAWAQLPTGGAVAHGSAAIATDGNRMTVTNSPNAVLNWQSFSVGARNSVHFAQQSAASQVLNRVVGNDPSAILGSLSSNGGVWLVNPHGVLFGSNARIDVGGLVASTLALSNEDFLAGRFRFDSGALPGGQVLNQGEIRTSFGGRVWLMGDSVRNEGLVHSPAGHIVLAAGKSIELVDSGMPNVTVRVTAPDNEAVNLGTLLASGRGSIDVHGGIVNQQGIVRADSIGTDDGGRVVMKASGDVTLGAASRTSASAAGTGTGGQVLVQSATGATLVQGNVSATSGGGKGGRVHLLGEQVGVHGQAQVDASGATGADEVLVGGDYGGANAAVQNAAATYFGPGASIRANATGTGDGGKVILWGDRATRAFGAIAARGGPAGGNGGFVETSGLFLDAQPMAIDVGTHHGAPGTWLLDPGNISITEGCCISGIAGTINFTYTSNTNDAAIPASVIATAIESGNNVIVRTGGGANTSQEGDITVASDIVVQSDSATGSLTLEAHNDIIVNPGVKITALGTPMQVRLTADSDANNAGAIVLNSGVEIGTRGGAIEMFAANGSTGVGDGISIAGSTLEAGSGQIALNGNTVNISGNSSLTGVSFAIVSNATTVTGSTLTASIAGISLSARNPATSTVTLTSSTLTAESPNPTLGVIDIRAGTLDTVDATLNASGNMNLATALRTSIDGGNMRGSAIVINARAVDITGDSNLTGTNVGITAGDVAVTDSTLFAADGRVGVTASASRGTGGVVLRDARLEANADNNEGAGLVSVVARTLEATDTELRAANTIDVVTSSPDGEGASVVLRATSLFAGPESQVAGQLTITADEIDVGNTVLDGARFVDLVAPSVTIAADSTVRGQRVAISAQRLGIADSRITAWDGAIELRATSEAGNGAATLSNVVLDAAADSPTGADGIDIVADTSVMSGIDMTAAGDVSITGTATSIDNSGSEAAIRAAGLDITSGSTELDNVNVTASREGDAITIRTGTLVNRGSRFTTLAGRWLVRLGAGQQGFPAADLGELDYTFVQVNASEADPVVNGIGAHGILMDDPLNIEVRVDASRPYDRGTAATFSQALSHDGGTGILVLRREGSSIANGEFEDWNAGTNKPIIYQTEGGYFDISTANESPVYSATQSYVADITPKQVTLSGLAVVPKVYDATPSATLTGALAGIIEGDSVTVSDATGLFNDKNAGVDKPVVLTGGTLAGPDNANYQLTGGAATTVGTITPLPITAAGITAADKVYDGGVSATLAGSLSGALPGDDLSLAGATGAFDDKNAATNKPVTVTGGALAGADRANYLLEPGYVTRATIAQRPITTAGITAADKVYDGTRAAALDGTLSGMLPGDIVALEGATGLFADKNAQAAKPVTITGGELAGADAGNYVLAPGHVPQATIAPRPIGASGITAADKVYDGTRTASIAGVLAEALEGDDVSLTGATGLFDTKNAGNNKTVSITGGTLAGLDAGNYTLGSGTGASTTASIARRPISATGITAADKVYDGNRIAALSGSLSEAVDGDDVSLDGATGLFDDRNAGVDKPVAISAGALAGRDAGNYVLDGGHTATATIAPKPIAATGITALDKVYDGTRTASISGLLEEAIEGDDVALAGATGLFDTKNAGAGKVVTVTGGVLAGADAANYTLSGSQTTTAAITPRPLDATGIRAADKIYDGNRNATLSGTLSGAIAGDAVALDGATGQFDSKNVGTDKAVNITGGSLAGADAANYVLAGGGTARATIAPRPVDIGLAGQVIKEYDATTAASLGAGQFVLNGAIAGDAVVVGGPAQGSFDSANAGQGKTVSVTGVFQISGADAFNYRVGASSPANGAGVVTATVTGNVGTITPATLFYTATPAVREPGVPAAGLTGTVTGFKGDDSLASATTGVLVWQAASTQARPGLYPVLGSGLAALNYVLVQAPGNAVALEVTAGVSPANPPQRAQESSTAAIAAALASALPRIDAPRAGSGLLDMSNPAVGRTYGAVRIGAMSQDELTRMIAQRRDFKRKLFADAIYKLELDASLADVQPCTTVIEASSGACRITPNQLNLIQADTRLAALVAPVSTTGTSVGGSTGSSANGMAGKAAARAATAHVPQIQRKIAVLFGINDYADKTIPPLENAVPDVDAVSALLEQKLGYDVRVVRNPTKADIIRTLNQLSVEINDTDSVVIYYAGHGFSLEKSGAGYWLPADAQASEPGRWISNGDVARLLSGIRSSQMVLISDSCYSGAFARDGMDAVGRDVTPEGVLAKRSVVVISSGGDEPVADEGKAGHSIFAWNLMEAMRSVSAWKPGSTVFNDVQAGVRKEFPQTPKYGSVTAAGHQAGGDYLFELR</sequence>
<keyword evidence="3" id="KW-0732">Signal</keyword>
<dbReference type="InterPro" id="IPR011600">
    <property type="entry name" value="Pept_C14_caspase"/>
</dbReference>
<dbReference type="InterPro" id="IPR012334">
    <property type="entry name" value="Pectin_lyas_fold"/>
</dbReference>
<evidence type="ECO:0000256" key="3">
    <source>
        <dbReference type="ARBA" id="ARBA00022729"/>
    </source>
</evidence>
<keyword evidence="7" id="KW-1185">Reference proteome</keyword>
<dbReference type="SUPFAM" id="SSF51126">
    <property type="entry name" value="Pectin lyase-like"/>
    <property type="match status" value="1"/>
</dbReference>
<dbReference type="NCBIfam" id="TIGR01901">
    <property type="entry name" value="adhes_NPXG"/>
    <property type="match status" value="1"/>
</dbReference>
<dbReference type="InterPro" id="IPR029030">
    <property type="entry name" value="Caspase-like_dom_sf"/>
</dbReference>
<dbReference type="SUPFAM" id="SSF52129">
    <property type="entry name" value="Caspase-like"/>
    <property type="match status" value="1"/>
</dbReference>
<evidence type="ECO:0000256" key="1">
    <source>
        <dbReference type="ARBA" id="ARBA00004613"/>
    </source>
</evidence>
<keyword evidence="2" id="KW-0964">Secreted</keyword>
<evidence type="ECO:0000313" key="6">
    <source>
        <dbReference type="EMBL" id="QBE66718.1"/>
    </source>
</evidence>
<dbReference type="PROSITE" id="PS50208">
    <property type="entry name" value="CASPASE_P20"/>
    <property type="match status" value="1"/>
</dbReference>
<dbReference type="EMBL" id="CP035913">
    <property type="protein sequence ID" value="QBE66718.1"/>
    <property type="molecule type" value="Genomic_DNA"/>
</dbReference>
<dbReference type="PANTHER" id="PTHR12338:SF8">
    <property type="entry name" value="HEME_HEMOPEXIN-BINDING PROTEIN"/>
    <property type="match status" value="1"/>
</dbReference>
<dbReference type="GO" id="GO:0006508">
    <property type="term" value="P:proteolysis"/>
    <property type="evidence" value="ECO:0007669"/>
    <property type="project" value="InterPro"/>
</dbReference>
<protein>
    <submittedName>
        <fullName evidence="6">Filamentous hemagglutinin N-terminal domain-containing protein</fullName>
    </submittedName>
</protein>
<dbReference type="GO" id="GO:0004197">
    <property type="term" value="F:cysteine-type endopeptidase activity"/>
    <property type="evidence" value="ECO:0007669"/>
    <property type="project" value="InterPro"/>
</dbReference>
<dbReference type="InterPro" id="IPR001309">
    <property type="entry name" value="Pept_C14_p20"/>
</dbReference>
<gene>
    <name evidence="6" type="ORF">EWM63_30230</name>
</gene>
<feature type="domain" description="Caspase family p20" evidence="5">
    <location>
        <begin position="2311"/>
        <end position="2389"/>
    </location>
</feature>
<dbReference type="GO" id="GO:0005576">
    <property type="term" value="C:extracellular region"/>
    <property type="evidence" value="ECO:0007669"/>
    <property type="project" value="UniProtKB-SubCell"/>
</dbReference>
<proteinExistence type="predicted"/>
<accession>A0A4P6L6Y6</accession>
<dbReference type="Proteomes" id="UP000290637">
    <property type="component" value="Chromosome"/>
</dbReference>
<dbReference type="InterPro" id="IPR041248">
    <property type="entry name" value="YDG"/>
</dbReference>
<dbReference type="PANTHER" id="PTHR12338">
    <property type="entry name" value="AUTOTRANSPORTER"/>
    <property type="match status" value="1"/>
</dbReference>
<comment type="subcellular location">
    <subcellularLocation>
        <location evidence="1">Secreted</location>
    </subcellularLocation>
</comment>
<evidence type="ECO:0000313" key="7">
    <source>
        <dbReference type="Proteomes" id="UP000290637"/>
    </source>
</evidence>
<dbReference type="Pfam" id="PF00656">
    <property type="entry name" value="Peptidase_C14"/>
    <property type="match status" value="1"/>
</dbReference>
<dbReference type="OrthoDB" id="218680at2"/>
<dbReference type="Gene3D" id="2.160.20.10">
    <property type="entry name" value="Single-stranded right-handed beta-helix, Pectin lyase-like"/>
    <property type="match status" value="1"/>
</dbReference>
<evidence type="ECO:0000259" key="5">
    <source>
        <dbReference type="PROSITE" id="PS50208"/>
    </source>
</evidence>
<evidence type="ECO:0000256" key="2">
    <source>
        <dbReference type="ARBA" id="ARBA00022525"/>
    </source>
</evidence>
<dbReference type="InterPro" id="IPR050909">
    <property type="entry name" value="Bact_Autotransporter_VF"/>
</dbReference>
<dbReference type="InterPro" id="IPR008638">
    <property type="entry name" value="FhaB/CdiA-like_TPS"/>
</dbReference>
<dbReference type="KEGG" id="plue:EWM63_30230"/>
<dbReference type="Pfam" id="PF18657">
    <property type="entry name" value="YDG"/>
    <property type="match status" value="8"/>
</dbReference>
<organism evidence="6 7">
    <name type="scientific">Pseudoduganella lutea</name>
    <dbReference type="NCBI Taxonomy" id="321985"/>
    <lineage>
        <taxon>Bacteria</taxon>
        <taxon>Pseudomonadati</taxon>
        <taxon>Pseudomonadota</taxon>
        <taxon>Betaproteobacteria</taxon>
        <taxon>Burkholderiales</taxon>
        <taxon>Oxalobacteraceae</taxon>
        <taxon>Telluria group</taxon>
        <taxon>Pseudoduganella</taxon>
    </lineage>
</organism>
<evidence type="ECO:0000256" key="4">
    <source>
        <dbReference type="SAM" id="MobiDB-lite"/>
    </source>
</evidence>
<dbReference type="SMART" id="SM00912">
    <property type="entry name" value="Haemagg_act"/>
    <property type="match status" value="1"/>
</dbReference>
<dbReference type="InterPro" id="IPR011050">
    <property type="entry name" value="Pectin_lyase_fold/virulence"/>
</dbReference>
<name>A0A4P6L6Y6_9BURK</name>
<reference evidence="6 7" key="1">
    <citation type="submission" date="2019-02" db="EMBL/GenBank/DDBJ databases">
        <title>Draft Genome Sequences of Six Type Strains of the Genus Massilia.</title>
        <authorList>
            <person name="Miess H."/>
            <person name="Frediansyhah A."/>
            <person name="Gross H."/>
        </authorList>
    </citation>
    <scope>NUCLEOTIDE SEQUENCE [LARGE SCALE GENOMIC DNA]</scope>
    <source>
        <strain evidence="6 7">DSM 17473</strain>
    </source>
</reference>
<feature type="region of interest" description="Disordered" evidence="4">
    <location>
        <begin position="30"/>
        <end position="128"/>
    </location>
</feature>
<dbReference type="Pfam" id="PF05860">
    <property type="entry name" value="TPS"/>
    <property type="match status" value="1"/>
</dbReference>